<protein>
    <submittedName>
        <fullName evidence="2">Uncharacterized protein</fullName>
    </submittedName>
</protein>
<keyword evidence="1" id="KW-0732">Signal</keyword>
<dbReference type="AlphaFoldDB" id="A7HWY5"/>
<dbReference type="Proteomes" id="UP000006377">
    <property type="component" value="Chromosome"/>
</dbReference>
<gene>
    <name evidence="2" type="ordered locus">Plav_2810</name>
</gene>
<sequence>MVLGGFLKVFSVGFSGVALVAGALLLSACQAKAPPQPPVAAAAAPERAAPAPETLTASIRGGRDKIGLASYGIYVSGLDGEMIRQSTRLYDVPIPIAPGPHSVLIGFSITGYTTLHTRLEAKDGAHYVAKWERLPAESDHQGMLVAWIEDEASGEIAMPKRHLWGADMVVAPYEAPSLPDSAAAFIKGSEAELGFDVATAHVSAIDGAYTDKDVRRAGTPIKVAPGLRALLLTYRSGDVAEFPVLVNLEAGHTYKVGFVADSGSIPGVANERLAIWLDDETTGIRVVPEERVQVKRVKERAIFFDPK</sequence>
<accession>A7HWY5</accession>
<feature type="chain" id="PRO_5002710581" evidence="1">
    <location>
        <begin position="34"/>
        <end position="307"/>
    </location>
</feature>
<proteinExistence type="predicted"/>
<reference evidence="2 3" key="1">
    <citation type="journal article" date="2011" name="Stand. Genomic Sci.">
        <title>Complete genome sequence of Parvibaculum lavamentivorans type strain (DS-1(T)).</title>
        <authorList>
            <person name="Schleheck D."/>
            <person name="Weiss M."/>
            <person name="Pitluck S."/>
            <person name="Bruce D."/>
            <person name="Land M.L."/>
            <person name="Han S."/>
            <person name="Saunders E."/>
            <person name="Tapia R."/>
            <person name="Detter C."/>
            <person name="Brettin T."/>
            <person name="Han J."/>
            <person name="Woyke T."/>
            <person name="Goodwin L."/>
            <person name="Pennacchio L."/>
            <person name="Nolan M."/>
            <person name="Cook A.M."/>
            <person name="Kjelleberg S."/>
            <person name="Thomas T."/>
        </authorList>
    </citation>
    <scope>NUCLEOTIDE SEQUENCE [LARGE SCALE GENOMIC DNA]</scope>
    <source>
        <strain evidence="3">DS-1 / DSM 13023 / NCIMB 13966</strain>
    </source>
</reference>
<evidence type="ECO:0000313" key="2">
    <source>
        <dbReference type="EMBL" id="ABS64418.1"/>
    </source>
</evidence>
<dbReference type="EMBL" id="CP000774">
    <property type="protein sequence ID" value="ABS64418.1"/>
    <property type="molecule type" value="Genomic_DNA"/>
</dbReference>
<organism evidence="2 3">
    <name type="scientific">Parvibaculum lavamentivorans (strain DS-1 / DSM 13023 / NCIMB 13966)</name>
    <dbReference type="NCBI Taxonomy" id="402881"/>
    <lineage>
        <taxon>Bacteria</taxon>
        <taxon>Pseudomonadati</taxon>
        <taxon>Pseudomonadota</taxon>
        <taxon>Alphaproteobacteria</taxon>
        <taxon>Hyphomicrobiales</taxon>
        <taxon>Parvibaculaceae</taxon>
        <taxon>Parvibaculum</taxon>
    </lineage>
</organism>
<feature type="signal peptide" evidence="1">
    <location>
        <begin position="1"/>
        <end position="33"/>
    </location>
</feature>
<dbReference type="HOGENOM" id="CLU_905702_0_0_5"/>
<evidence type="ECO:0000256" key="1">
    <source>
        <dbReference type="SAM" id="SignalP"/>
    </source>
</evidence>
<dbReference type="KEGG" id="pla:Plav_2810"/>
<keyword evidence="3" id="KW-1185">Reference proteome</keyword>
<name>A7HWY5_PARL1</name>
<evidence type="ECO:0000313" key="3">
    <source>
        <dbReference type="Proteomes" id="UP000006377"/>
    </source>
</evidence>